<proteinExistence type="predicted"/>
<evidence type="ECO:0000313" key="1">
    <source>
        <dbReference type="EMBL" id="WVZ98106.1"/>
    </source>
</evidence>
<dbReference type="Proteomes" id="UP001341281">
    <property type="component" value="Chromosome 10"/>
</dbReference>
<keyword evidence="2" id="KW-1185">Reference proteome</keyword>
<name>A0AAQ3XFP6_PASNO</name>
<reference evidence="1 2" key="1">
    <citation type="submission" date="2024-02" db="EMBL/GenBank/DDBJ databases">
        <title>High-quality chromosome-scale genome assembly of Pensacola bahiagrass (Paspalum notatum Flugge var. saurae).</title>
        <authorList>
            <person name="Vega J.M."/>
            <person name="Podio M."/>
            <person name="Orjuela J."/>
            <person name="Siena L.A."/>
            <person name="Pessino S.C."/>
            <person name="Combes M.C."/>
            <person name="Mariac C."/>
            <person name="Albertini E."/>
            <person name="Pupilli F."/>
            <person name="Ortiz J.P.A."/>
            <person name="Leblanc O."/>
        </authorList>
    </citation>
    <scope>NUCLEOTIDE SEQUENCE [LARGE SCALE GENOMIC DNA]</scope>
    <source>
        <strain evidence="1">R1</strain>
        <tissue evidence="1">Leaf</tissue>
    </source>
</reference>
<accession>A0AAQ3XFP6</accession>
<dbReference type="EMBL" id="CP144754">
    <property type="protein sequence ID" value="WVZ98106.1"/>
    <property type="molecule type" value="Genomic_DNA"/>
</dbReference>
<protein>
    <submittedName>
        <fullName evidence="1">Uncharacterized protein</fullName>
    </submittedName>
</protein>
<gene>
    <name evidence="1" type="ORF">U9M48_043584</name>
</gene>
<organism evidence="1 2">
    <name type="scientific">Paspalum notatum var. saurae</name>
    <dbReference type="NCBI Taxonomy" id="547442"/>
    <lineage>
        <taxon>Eukaryota</taxon>
        <taxon>Viridiplantae</taxon>
        <taxon>Streptophyta</taxon>
        <taxon>Embryophyta</taxon>
        <taxon>Tracheophyta</taxon>
        <taxon>Spermatophyta</taxon>
        <taxon>Magnoliopsida</taxon>
        <taxon>Liliopsida</taxon>
        <taxon>Poales</taxon>
        <taxon>Poaceae</taxon>
        <taxon>PACMAD clade</taxon>
        <taxon>Panicoideae</taxon>
        <taxon>Andropogonodae</taxon>
        <taxon>Paspaleae</taxon>
        <taxon>Paspalinae</taxon>
        <taxon>Paspalum</taxon>
    </lineage>
</organism>
<evidence type="ECO:0000313" key="2">
    <source>
        <dbReference type="Proteomes" id="UP001341281"/>
    </source>
</evidence>
<dbReference type="AlphaFoldDB" id="A0AAQ3XFP6"/>
<sequence length="127" mass="14304">MGMEVFTIASDAAAAGGGGGWREITALSINGFMFWRIGSQRRHIEQPPWALLHLSLEDEEFGITMLPDSLDLDIDDIFLLDVLHDRELCFTARTSDTTLTIWTLPVVEQGLNSLWQCRYSIQISSLF</sequence>